<dbReference type="EMBL" id="LT629762">
    <property type="protein sequence ID" value="SDS78643.1"/>
    <property type="molecule type" value="Genomic_DNA"/>
</dbReference>
<protein>
    <submittedName>
        <fullName evidence="1">Uncharacterized protein</fullName>
    </submittedName>
</protein>
<proteinExistence type="predicted"/>
<dbReference type="STRING" id="1148509.SAMN05216222_2273"/>
<evidence type="ECO:0000313" key="2">
    <source>
        <dbReference type="Proteomes" id="UP000198481"/>
    </source>
</evidence>
<gene>
    <name evidence="1" type="ORF">SAMN05216222_2273</name>
</gene>
<sequence length="116" mass="13015">MSHHIRFAEACKATDFTTDPGMIGWYVVWTVQHVRDGARVEIEGPFFTEEEARISAELMRIEYRGARAYQSSHCSAWNPDVKREIAIRNDATAARMILAGQLGMEIPKHSAHGAQG</sequence>
<dbReference type="Proteomes" id="UP000198481">
    <property type="component" value="Chromosome I"/>
</dbReference>
<accession>A0A1H1V1T9</accession>
<name>A0A1H1V1T9_9PSED</name>
<evidence type="ECO:0000313" key="1">
    <source>
        <dbReference type="EMBL" id="SDS78643.1"/>
    </source>
</evidence>
<reference evidence="1 2" key="1">
    <citation type="submission" date="2016-10" db="EMBL/GenBank/DDBJ databases">
        <authorList>
            <person name="de Groot N.N."/>
        </authorList>
    </citation>
    <scope>NUCLEOTIDE SEQUENCE [LARGE SCALE GENOMIC DNA]</scope>
    <source>
        <strain evidence="1 2">LMG 26867</strain>
    </source>
</reference>
<dbReference type="AlphaFoldDB" id="A0A1H1V1T9"/>
<dbReference type="RefSeq" id="WP_092274748.1">
    <property type="nucleotide sequence ID" value="NZ_LT629762.1"/>
</dbReference>
<organism evidence="1 2">
    <name type="scientific">Pseudomonas prosekii</name>
    <dbReference type="NCBI Taxonomy" id="1148509"/>
    <lineage>
        <taxon>Bacteria</taxon>
        <taxon>Pseudomonadati</taxon>
        <taxon>Pseudomonadota</taxon>
        <taxon>Gammaproteobacteria</taxon>
        <taxon>Pseudomonadales</taxon>
        <taxon>Pseudomonadaceae</taxon>
        <taxon>Pseudomonas</taxon>
    </lineage>
</organism>